<reference evidence="9" key="1">
    <citation type="submission" date="2019-10" db="EMBL/GenBank/DDBJ databases">
        <title>Complete genome sequence of Corynebacterium urogenitalis DSM 108747, isolated from the genital tract of a cow.</title>
        <authorList>
            <person name="Ruckert C."/>
            <person name="Ballas P."/>
            <person name="Wagener K."/>
            <person name="Drillich M."/>
            <person name="Kaempfer P."/>
            <person name="Busse H.-J."/>
            <person name="Ehling-Schulz M."/>
        </authorList>
    </citation>
    <scope>NUCLEOTIDE SEQUENCE [LARGE SCALE GENOMIC DNA]</scope>
    <source>
        <strain evidence="9">LMM 1652</strain>
    </source>
</reference>
<evidence type="ECO:0000313" key="9">
    <source>
        <dbReference type="Proteomes" id="UP000326711"/>
    </source>
</evidence>
<evidence type="ECO:0000256" key="5">
    <source>
        <dbReference type="ARBA" id="ARBA00023163"/>
    </source>
</evidence>
<dbReference type="SUPFAM" id="SSF88946">
    <property type="entry name" value="Sigma2 domain of RNA polymerase sigma factors"/>
    <property type="match status" value="1"/>
</dbReference>
<sequence>MNNMDAPSRSPEELLQATANRDRQAFSELYDIFADLTYGITLRVVQDQAIAQESTQEVWLEIWDKACNYDPRRGTARSWIARVAHNRAVDTVRSNESSRQRLEIAGRREAVGSEPLASERLEMQEDSNAVTRCLDTLTDIQREAVHLAYYSGLTQKEIAAKTGAGLSAIKTRLRDGMLALRRCMST</sequence>
<dbReference type="OrthoDB" id="9784272at2"/>
<dbReference type="EMBL" id="CP045032">
    <property type="protein sequence ID" value="QFQ02064.1"/>
    <property type="molecule type" value="Genomic_DNA"/>
</dbReference>
<dbReference type="PANTHER" id="PTHR43133:SF66">
    <property type="entry name" value="ECF RNA POLYMERASE SIGMA FACTOR SIGK"/>
    <property type="match status" value="1"/>
</dbReference>
<evidence type="ECO:0000313" key="8">
    <source>
        <dbReference type="EMBL" id="QFQ02064.1"/>
    </source>
</evidence>
<dbReference type="InterPro" id="IPR013324">
    <property type="entry name" value="RNA_pol_sigma_r3/r4-like"/>
</dbReference>
<dbReference type="Pfam" id="PF04545">
    <property type="entry name" value="Sigma70_r4"/>
    <property type="match status" value="1"/>
</dbReference>
<dbReference type="GO" id="GO:0003677">
    <property type="term" value="F:DNA binding"/>
    <property type="evidence" value="ECO:0007669"/>
    <property type="project" value="UniProtKB-KW"/>
</dbReference>
<dbReference type="Gene3D" id="1.10.1740.10">
    <property type="match status" value="1"/>
</dbReference>
<accession>A0A5J6Z527</accession>
<keyword evidence="9" id="KW-1185">Reference proteome</keyword>
<proteinExistence type="inferred from homology"/>
<name>A0A5J6Z527_9CORY</name>
<dbReference type="GO" id="GO:0006352">
    <property type="term" value="P:DNA-templated transcription initiation"/>
    <property type="evidence" value="ECO:0007669"/>
    <property type="project" value="InterPro"/>
</dbReference>
<dbReference type="InterPro" id="IPR007630">
    <property type="entry name" value="RNA_pol_sigma70_r4"/>
</dbReference>
<dbReference type="KEGG" id="cuo:CUROG_03405"/>
<gene>
    <name evidence="8" type="primary">sigK</name>
    <name evidence="8" type="ORF">CUROG_03405</name>
</gene>
<evidence type="ECO:0000259" key="6">
    <source>
        <dbReference type="Pfam" id="PF04542"/>
    </source>
</evidence>
<dbReference type="Proteomes" id="UP000326711">
    <property type="component" value="Chromosome"/>
</dbReference>
<feature type="domain" description="RNA polymerase sigma-70 region 2" evidence="6">
    <location>
        <begin position="29"/>
        <end position="96"/>
    </location>
</feature>
<evidence type="ECO:0000256" key="3">
    <source>
        <dbReference type="ARBA" id="ARBA00023082"/>
    </source>
</evidence>
<dbReference type="InterPro" id="IPR007627">
    <property type="entry name" value="RNA_pol_sigma70_r2"/>
</dbReference>
<dbReference type="RefSeq" id="WP_151902475.1">
    <property type="nucleotide sequence ID" value="NZ_CP045032.1"/>
</dbReference>
<evidence type="ECO:0000256" key="2">
    <source>
        <dbReference type="ARBA" id="ARBA00023015"/>
    </source>
</evidence>
<keyword evidence="4" id="KW-0238">DNA-binding</keyword>
<dbReference type="InterPro" id="IPR039425">
    <property type="entry name" value="RNA_pol_sigma-70-like"/>
</dbReference>
<comment type="similarity">
    <text evidence="1">Belongs to the sigma-70 factor family. ECF subfamily.</text>
</comment>
<protein>
    <submittedName>
        <fullName evidence="8">ECF RNA polymerase sigma factor SigK</fullName>
    </submittedName>
</protein>
<dbReference type="AlphaFoldDB" id="A0A5J6Z527"/>
<dbReference type="Pfam" id="PF04542">
    <property type="entry name" value="Sigma70_r2"/>
    <property type="match status" value="1"/>
</dbReference>
<keyword evidence="5" id="KW-0804">Transcription</keyword>
<dbReference type="CDD" id="cd06171">
    <property type="entry name" value="Sigma70_r4"/>
    <property type="match status" value="1"/>
</dbReference>
<evidence type="ECO:0000259" key="7">
    <source>
        <dbReference type="Pfam" id="PF04545"/>
    </source>
</evidence>
<evidence type="ECO:0000256" key="1">
    <source>
        <dbReference type="ARBA" id="ARBA00010641"/>
    </source>
</evidence>
<keyword evidence="3" id="KW-0731">Sigma factor</keyword>
<dbReference type="Gene3D" id="1.10.10.10">
    <property type="entry name" value="Winged helix-like DNA-binding domain superfamily/Winged helix DNA-binding domain"/>
    <property type="match status" value="1"/>
</dbReference>
<evidence type="ECO:0000256" key="4">
    <source>
        <dbReference type="ARBA" id="ARBA00023125"/>
    </source>
</evidence>
<dbReference type="SUPFAM" id="SSF88659">
    <property type="entry name" value="Sigma3 and sigma4 domains of RNA polymerase sigma factors"/>
    <property type="match status" value="1"/>
</dbReference>
<keyword evidence="2" id="KW-0805">Transcription regulation</keyword>
<dbReference type="NCBIfam" id="TIGR02937">
    <property type="entry name" value="sigma70-ECF"/>
    <property type="match status" value="1"/>
</dbReference>
<dbReference type="InterPro" id="IPR036388">
    <property type="entry name" value="WH-like_DNA-bd_sf"/>
</dbReference>
<dbReference type="InterPro" id="IPR014284">
    <property type="entry name" value="RNA_pol_sigma-70_dom"/>
</dbReference>
<organism evidence="8 9">
    <name type="scientific">Corynebacterium urogenitale</name>
    <dbReference type="NCBI Taxonomy" id="2487892"/>
    <lineage>
        <taxon>Bacteria</taxon>
        <taxon>Bacillati</taxon>
        <taxon>Actinomycetota</taxon>
        <taxon>Actinomycetes</taxon>
        <taxon>Mycobacteriales</taxon>
        <taxon>Corynebacteriaceae</taxon>
        <taxon>Corynebacterium</taxon>
    </lineage>
</organism>
<feature type="domain" description="RNA polymerase sigma-70 region 4" evidence="7">
    <location>
        <begin position="133"/>
        <end position="181"/>
    </location>
</feature>
<dbReference type="InterPro" id="IPR013325">
    <property type="entry name" value="RNA_pol_sigma_r2"/>
</dbReference>
<dbReference type="PANTHER" id="PTHR43133">
    <property type="entry name" value="RNA POLYMERASE ECF-TYPE SIGMA FACTO"/>
    <property type="match status" value="1"/>
</dbReference>
<dbReference type="GO" id="GO:0016987">
    <property type="term" value="F:sigma factor activity"/>
    <property type="evidence" value="ECO:0007669"/>
    <property type="project" value="UniProtKB-KW"/>
</dbReference>